<dbReference type="AlphaFoldDB" id="A0A9Q3UZG5"/>
<reference evidence="3" key="2">
    <citation type="submission" date="2023-07" db="EMBL/GenBank/DDBJ databases">
        <title>Description of novel Chryseobacterium sp. strain C-2.</title>
        <authorList>
            <person name="Saticioglu I.B."/>
        </authorList>
    </citation>
    <scope>NUCLEOTIDE SEQUENCE [LARGE SCALE GENOMIC DNA]</scope>
    <source>
        <strain evidence="3">C-2</strain>
    </source>
</reference>
<dbReference type="Proteomes" id="UP000603715">
    <property type="component" value="Unassembled WGS sequence"/>
</dbReference>
<reference evidence="1" key="3">
    <citation type="submission" date="2024-05" db="EMBL/GenBank/DDBJ databases">
        <title>Description of novel Chryseobacterium sp. strain C-2.</title>
        <authorList>
            <person name="Saticioglu I.B."/>
        </authorList>
    </citation>
    <scope>NUCLEOTIDE SEQUENCE</scope>
    <source>
        <strain evidence="1">C-2</strain>
    </source>
</reference>
<keyword evidence="3" id="KW-1185">Reference proteome</keyword>
<evidence type="ECO:0000313" key="3">
    <source>
        <dbReference type="Proteomes" id="UP000603715"/>
    </source>
</evidence>
<dbReference type="RefSeq" id="WP_191179951.1">
    <property type="nucleotide sequence ID" value="NZ_JACXXP010000015.1"/>
</dbReference>
<protein>
    <submittedName>
        <fullName evidence="2">Uncharacterized protein</fullName>
    </submittedName>
</protein>
<proteinExistence type="predicted"/>
<dbReference type="Proteomes" id="UP001107960">
    <property type="component" value="Unassembled WGS sequence"/>
</dbReference>
<dbReference type="EMBL" id="JACXXP010000015">
    <property type="protein sequence ID" value="MBD3905462.1"/>
    <property type="molecule type" value="Genomic_DNA"/>
</dbReference>
<organism evidence="2 4">
    <name type="scientific">Chryseobacterium muglaense</name>
    <dbReference type="NCBI Taxonomy" id="2893752"/>
    <lineage>
        <taxon>Bacteria</taxon>
        <taxon>Pseudomonadati</taxon>
        <taxon>Bacteroidota</taxon>
        <taxon>Flavobacteriia</taxon>
        <taxon>Flavobacteriales</taxon>
        <taxon>Weeksellaceae</taxon>
        <taxon>Chryseobacterium group</taxon>
        <taxon>Chryseobacterium</taxon>
    </lineage>
</organism>
<name>A0A9Q3UZG5_9FLAO</name>
<comment type="caution">
    <text evidence="2">The sequence shown here is derived from an EMBL/GenBank/DDBJ whole genome shotgun (WGS) entry which is preliminary data.</text>
</comment>
<gene>
    <name evidence="1" type="ORF">IEW27_12795</name>
    <name evidence="2" type="ORF">LNP80_19830</name>
</gene>
<sequence length="225" mass="25227">MTTKQTNRLEMAKTLKQLFSVEQTAYAENNPLTARVAELNTLIENIDGIAGTQNIDTTANTSLKTNAKALMINLTVAYANTAADFFEGKDSPLAKQLTANKSKIQRLSGVEAKIYCDKLYKLVAGNEVSLNPDYVTTAEMQEWQNAITNFDAKAYDAGLSIDTTQNATRELDEEFKKLKLCITKIERLMKKYDILNPSFYGKFKISRKISNLGTRHENELPPEQL</sequence>
<accession>A0A9Q3UZG5</accession>
<evidence type="ECO:0000313" key="2">
    <source>
        <dbReference type="EMBL" id="MCC9036465.1"/>
    </source>
</evidence>
<evidence type="ECO:0000313" key="4">
    <source>
        <dbReference type="Proteomes" id="UP001107960"/>
    </source>
</evidence>
<evidence type="ECO:0000313" key="1">
    <source>
        <dbReference type="EMBL" id="MBD3905462.1"/>
    </source>
</evidence>
<dbReference type="EMBL" id="JAJJML010000001">
    <property type="protein sequence ID" value="MCC9036465.1"/>
    <property type="molecule type" value="Genomic_DNA"/>
</dbReference>
<reference evidence="2" key="1">
    <citation type="submission" date="2021-11" db="EMBL/GenBank/DDBJ databases">
        <title>Description of novel Chryseobacterium species.</title>
        <authorList>
            <person name="Saticioglu I.B."/>
            <person name="Ay H."/>
            <person name="Altun S."/>
            <person name="Duman M."/>
        </authorList>
    </citation>
    <scope>NUCLEOTIDE SEQUENCE</scope>
    <source>
        <strain evidence="2">C-39</strain>
    </source>
</reference>